<dbReference type="CDD" id="cd00009">
    <property type="entry name" value="AAA"/>
    <property type="match status" value="1"/>
</dbReference>
<accession>A0A6L5YNK7</accession>
<evidence type="ECO:0000313" key="2">
    <source>
        <dbReference type="EMBL" id="MST74123.1"/>
    </source>
</evidence>
<evidence type="ECO:0000313" key="3">
    <source>
        <dbReference type="Proteomes" id="UP000474024"/>
    </source>
</evidence>
<dbReference type="SUPFAM" id="SSF52540">
    <property type="entry name" value="P-loop containing nucleoside triphosphate hydrolases"/>
    <property type="match status" value="1"/>
</dbReference>
<dbReference type="InterPro" id="IPR027417">
    <property type="entry name" value="P-loop_NTPase"/>
</dbReference>
<gene>
    <name evidence="2" type="primary">zapE</name>
    <name evidence="2" type="ORF">FYJ75_03600</name>
</gene>
<keyword evidence="2" id="KW-0132">Cell division</keyword>
<dbReference type="Pfam" id="PF01695">
    <property type="entry name" value="IstB_IS21"/>
    <property type="match status" value="1"/>
</dbReference>
<comment type="caution">
    <text evidence="2">The sequence shown here is derived from an EMBL/GenBank/DDBJ whole genome shotgun (WGS) entry which is preliminary data.</text>
</comment>
<dbReference type="Gene3D" id="3.40.50.300">
    <property type="entry name" value="P-loop containing nucleotide triphosphate hydrolases"/>
    <property type="match status" value="1"/>
</dbReference>
<dbReference type="GO" id="GO:0051301">
    <property type="term" value="P:cell division"/>
    <property type="evidence" value="ECO:0007669"/>
    <property type="project" value="UniProtKB-KW"/>
</dbReference>
<dbReference type="GO" id="GO:0006260">
    <property type="term" value="P:DNA replication"/>
    <property type="evidence" value="ECO:0007669"/>
    <property type="project" value="TreeGrafter"/>
</dbReference>
<protein>
    <submittedName>
        <fullName evidence="2">Cell division protein ZapE</fullName>
    </submittedName>
</protein>
<dbReference type="NCBIfam" id="NF005992">
    <property type="entry name" value="PRK08116.1"/>
    <property type="match status" value="1"/>
</dbReference>
<sequence length="266" mass="30771">MEKKNTYLGNDGLLHCTVCNEAVEVKFDVPVMGITGHGRMCKCQRELQKQIEERQRQQEEHIKRDRCFPSCIQHEWTFENDNGRNSKMQVAKKYVANWNEMKKNGLGLLLWGSVGSGKSYMAACVANELIKQGADVKMTNFATVLNDLFNCEDKNEYIRSLCRYSLLILDDLGIERNTEYSLENLFNVIDARYVSGKAMIITTNLNLEELKNQKQLSLKRIYDRVLERCIPVCVSENDFRKDNRVEAKVKFGKIINGGKMDEEKYE</sequence>
<feature type="domain" description="IstB-like ATP-binding" evidence="1">
    <location>
        <begin position="55"/>
        <end position="247"/>
    </location>
</feature>
<dbReference type="EMBL" id="VUNI01000004">
    <property type="protein sequence ID" value="MST74123.1"/>
    <property type="molecule type" value="Genomic_DNA"/>
</dbReference>
<name>A0A6L5YNK7_9FIRM</name>
<keyword evidence="3" id="KW-1185">Reference proteome</keyword>
<dbReference type="Proteomes" id="UP000474024">
    <property type="component" value="Unassembled WGS sequence"/>
</dbReference>
<dbReference type="RefSeq" id="WP_154428950.1">
    <property type="nucleotide sequence ID" value="NZ_VUNI01000004.1"/>
</dbReference>
<dbReference type="AlphaFoldDB" id="A0A6L5YNK7"/>
<keyword evidence="2" id="KW-0131">Cell cycle</keyword>
<dbReference type="GO" id="GO:0005524">
    <property type="term" value="F:ATP binding"/>
    <property type="evidence" value="ECO:0007669"/>
    <property type="project" value="InterPro"/>
</dbReference>
<evidence type="ECO:0000259" key="1">
    <source>
        <dbReference type="Pfam" id="PF01695"/>
    </source>
</evidence>
<organism evidence="2 3">
    <name type="scientific">Roseburia porci</name>
    <dbReference type="NCBI Taxonomy" id="2605790"/>
    <lineage>
        <taxon>Bacteria</taxon>
        <taxon>Bacillati</taxon>
        <taxon>Bacillota</taxon>
        <taxon>Clostridia</taxon>
        <taxon>Lachnospirales</taxon>
        <taxon>Lachnospiraceae</taxon>
        <taxon>Roseburia</taxon>
    </lineage>
</organism>
<dbReference type="PANTHER" id="PTHR30050:SF4">
    <property type="entry name" value="ATP-BINDING PROTEIN RV3427C IN INSERTION SEQUENCE-RELATED"/>
    <property type="match status" value="1"/>
</dbReference>
<dbReference type="PANTHER" id="PTHR30050">
    <property type="entry name" value="CHROMOSOMAL REPLICATION INITIATOR PROTEIN DNAA"/>
    <property type="match status" value="1"/>
</dbReference>
<dbReference type="InterPro" id="IPR002611">
    <property type="entry name" value="IstB_ATP-bd"/>
</dbReference>
<proteinExistence type="predicted"/>
<reference evidence="2 3" key="1">
    <citation type="submission" date="2019-08" db="EMBL/GenBank/DDBJ databases">
        <title>In-depth cultivation of the pig gut microbiome towards novel bacterial diversity and tailored functional studies.</title>
        <authorList>
            <person name="Wylensek D."/>
            <person name="Hitch T.C.A."/>
            <person name="Clavel T."/>
        </authorList>
    </citation>
    <scope>NUCLEOTIDE SEQUENCE [LARGE SCALE GENOMIC DNA]</scope>
    <source>
        <strain evidence="2 3">MUC/MUC-530-WT-4D</strain>
    </source>
</reference>